<feature type="domain" description="NADP-dependent oxidoreductase" evidence="1">
    <location>
        <begin position="15"/>
        <end position="298"/>
    </location>
</feature>
<reference evidence="2" key="1">
    <citation type="submission" date="2018-05" db="EMBL/GenBank/DDBJ databases">
        <authorList>
            <person name="Lanie J.A."/>
            <person name="Ng W.-L."/>
            <person name="Kazmierczak K.M."/>
            <person name="Andrzejewski T.M."/>
            <person name="Davidsen T.M."/>
            <person name="Wayne K.J."/>
            <person name="Tettelin H."/>
            <person name="Glass J.I."/>
            <person name="Rusch D."/>
            <person name="Podicherti R."/>
            <person name="Tsui H.-C.T."/>
            <person name="Winkler M.E."/>
        </authorList>
    </citation>
    <scope>NUCLEOTIDE SEQUENCE</scope>
</reference>
<name>A0A381UZU4_9ZZZZ</name>
<evidence type="ECO:0000259" key="1">
    <source>
        <dbReference type="Pfam" id="PF00248"/>
    </source>
</evidence>
<dbReference type="PANTHER" id="PTHR43312">
    <property type="entry name" value="D-THREO-ALDOSE 1-DEHYDROGENASE"/>
    <property type="match status" value="1"/>
</dbReference>
<organism evidence="2">
    <name type="scientific">marine metagenome</name>
    <dbReference type="NCBI Taxonomy" id="408172"/>
    <lineage>
        <taxon>unclassified sequences</taxon>
        <taxon>metagenomes</taxon>
        <taxon>ecological metagenomes</taxon>
    </lineage>
</organism>
<proteinExistence type="predicted"/>
<dbReference type="Pfam" id="PF00248">
    <property type="entry name" value="Aldo_ket_red"/>
    <property type="match status" value="1"/>
</dbReference>
<dbReference type="AlphaFoldDB" id="A0A381UZU4"/>
<protein>
    <recommendedName>
        <fullName evidence="1">NADP-dependent oxidoreductase domain-containing protein</fullName>
    </recommendedName>
</protein>
<accession>A0A381UZU4</accession>
<evidence type="ECO:0000313" key="2">
    <source>
        <dbReference type="EMBL" id="SVA33656.1"/>
    </source>
</evidence>
<dbReference type="Gene3D" id="3.20.20.100">
    <property type="entry name" value="NADP-dependent oxidoreductase domain"/>
    <property type="match status" value="1"/>
</dbReference>
<gene>
    <name evidence="2" type="ORF">METZ01_LOCUS86510</name>
</gene>
<dbReference type="InterPro" id="IPR036812">
    <property type="entry name" value="NAD(P)_OxRdtase_dom_sf"/>
</dbReference>
<dbReference type="EMBL" id="UINC01007497">
    <property type="protein sequence ID" value="SVA33656.1"/>
    <property type="molecule type" value="Genomic_DNA"/>
</dbReference>
<sequence>MLYNSFKGNDLSVSEIGFGLWTLSTPGWAQAKSTNSVNLLREAFDLGINLYDMADSYGKGHGEELIHESLGTVRKEIVLSTKAGIDFYSPDLKGLEIREKNFDPDYISFACEQSLRRLNTDYIDIFHLHYPELTDVEIDGAFESMQRLKEDGKILCWGAALDDTNQSGEIAEILIDDRAAEVIHLPYNLIEREPLKSLEDRLQRCETTVLVRRPHCYGMLDGSFKMESIDPNIFQKEAKDVPERVSGSIELARKIIQICEEFDIDPRKAATQFVLGNNAVASVLPNISDSQTLKAFVEDLGSQKNRSELPNDLALSLEEFQFA</sequence>
<dbReference type="PANTHER" id="PTHR43312:SF1">
    <property type="entry name" value="NADP-DEPENDENT OXIDOREDUCTASE DOMAIN-CONTAINING PROTEIN"/>
    <property type="match status" value="1"/>
</dbReference>
<dbReference type="SUPFAM" id="SSF51430">
    <property type="entry name" value="NAD(P)-linked oxidoreductase"/>
    <property type="match status" value="1"/>
</dbReference>
<dbReference type="CDD" id="cd19086">
    <property type="entry name" value="AKR_AKR11C1"/>
    <property type="match status" value="1"/>
</dbReference>
<dbReference type="InterPro" id="IPR023210">
    <property type="entry name" value="NADP_OxRdtase_dom"/>
</dbReference>
<dbReference type="InterPro" id="IPR053135">
    <property type="entry name" value="AKR2_Oxidoreductase"/>
</dbReference>